<dbReference type="Pfam" id="PF20589">
    <property type="entry name" value="DUF6790"/>
    <property type="match status" value="1"/>
</dbReference>
<comment type="caution">
    <text evidence="2">The sequence shown here is derived from an EMBL/GenBank/DDBJ whole genome shotgun (WGS) entry which is preliminary data.</text>
</comment>
<name>A0ABW4F7F1_9PSEU</name>
<sequence>MFVIGLIVAAIHLFRDTHPRTPSRIAEIVLLWLLVILVGVGGVFTFIAHTVYADTTAASIGWPAGNPFQTEVAVANLAIGVLGILCYWFRGQFWLATVIGNAVWLLGDAVVHVHQIIVADNWAPNNAGPALYTDIAGPLILIALLVIARRHARSQGAPAALRHEPS</sequence>
<protein>
    <submittedName>
        <fullName evidence="2">DUF6790 family protein</fullName>
    </submittedName>
</protein>
<accession>A0ABW4F7F1</accession>
<feature type="transmembrane region" description="Helical" evidence="1">
    <location>
        <begin position="29"/>
        <end position="52"/>
    </location>
</feature>
<keyword evidence="1" id="KW-0812">Transmembrane</keyword>
<dbReference type="RefSeq" id="WP_344721594.1">
    <property type="nucleotide sequence ID" value="NZ_BAAAUS010000008.1"/>
</dbReference>
<evidence type="ECO:0000313" key="3">
    <source>
        <dbReference type="Proteomes" id="UP001597114"/>
    </source>
</evidence>
<organism evidence="2 3">
    <name type="scientific">Pseudonocardia yunnanensis</name>
    <dbReference type="NCBI Taxonomy" id="58107"/>
    <lineage>
        <taxon>Bacteria</taxon>
        <taxon>Bacillati</taxon>
        <taxon>Actinomycetota</taxon>
        <taxon>Actinomycetes</taxon>
        <taxon>Pseudonocardiales</taxon>
        <taxon>Pseudonocardiaceae</taxon>
        <taxon>Pseudonocardia</taxon>
    </lineage>
</organism>
<feature type="transmembrane region" description="Helical" evidence="1">
    <location>
        <begin position="72"/>
        <end position="89"/>
    </location>
</feature>
<feature type="transmembrane region" description="Helical" evidence="1">
    <location>
        <begin position="129"/>
        <end position="148"/>
    </location>
</feature>
<dbReference type="InterPro" id="IPR046740">
    <property type="entry name" value="DUF6790"/>
</dbReference>
<keyword evidence="1" id="KW-1133">Transmembrane helix</keyword>
<evidence type="ECO:0000313" key="2">
    <source>
        <dbReference type="EMBL" id="MFD1522827.1"/>
    </source>
</evidence>
<proteinExistence type="predicted"/>
<dbReference type="EMBL" id="JBHUCO010000049">
    <property type="protein sequence ID" value="MFD1522827.1"/>
    <property type="molecule type" value="Genomic_DNA"/>
</dbReference>
<dbReference type="Proteomes" id="UP001597114">
    <property type="component" value="Unassembled WGS sequence"/>
</dbReference>
<gene>
    <name evidence="2" type="ORF">ACFSJD_35420</name>
</gene>
<reference evidence="3" key="1">
    <citation type="journal article" date="2019" name="Int. J. Syst. Evol. Microbiol.">
        <title>The Global Catalogue of Microorganisms (GCM) 10K type strain sequencing project: providing services to taxonomists for standard genome sequencing and annotation.</title>
        <authorList>
            <consortium name="The Broad Institute Genomics Platform"/>
            <consortium name="The Broad Institute Genome Sequencing Center for Infectious Disease"/>
            <person name="Wu L."/>
            <person name="Ma J."/>
        </authorList>
    </citation>
    <scope>NUCLEOTIDE SEQUENCE [LARGE SCALE GENOMIC DNA]</scope>
    <source>
        <strain evidence="3">CCM 7043</strain>
    </source>
</reference>
<feature type="transmembrane region" description="Helical" evidence="1">
    <location>
        <begin position="94"/>
        <end position="117"/>
    </location>
</feature>
<keyword evidence="3" id="KW-1185">Reference proteome</keyword>
<keyword evidence="1" id="KW-0472">Membrane</keyword>
<evidence type="ECO:0000256" key="1">
    <source>
        <dbReference type="SAM" id="Phobius"/>
    </source>
</evidence>